<comment type="caution">
    <text evidence="1">The sequence shown here is derived from an EMBL/GenBank/DDBJ whole genome shotgun (WGS) entry which is preliminary data.</text>
</comment>
<accession>A0ABP7ALC4</accession>
<evidence type="ECO:0000313" key="1">
    <source>
        <dbReference type="EMBL" id="GAA3634967.1"/>
    </source>
</evidence>
<reference evidence="2" key="1">
    <citation type="journal article" date="2019" name="Int. J. Syst. Evol. Microbiol.">
        <title>The Global Catalogue of Microorganisms (GCM) 10K type strain sequencing project: providing services to taxonomists for standard genome sequencing and annotation.</title>
        <authorList>
            <consortium name="The Broad Institute Genomics Platform"/>
            <consortium name="The Broad Institute Genome Sequencing Center for Infectious Disease"/>
            <person name="Wu L."/>
            <person name="Ma J."/>
        </authorList>
    </citation>
    <scope>NUCLEOTIDE SEQUENCE [LARGE SCALE GENOMIC DNA]</scope>
    <source>
        <strain evidence="2">JCM 16929</strain>
    </source>
</reference>
<organism evidence="1 2">
    <name type="scientific">Microlunatus ginsengisoli</name>
    <dbReference type="NCBI Taxonomy" id="363863"/>
    <lineage>
        <taxon>Bacteria</taxon>
        <taxon>Bacillati</taxon>
        <taxon>Actinomycetota</taxon>
        <taxon>Actinomycetes</taxon>
        <taxon>Propionibacteriales</taxon>
        <taxon>Propionibacteriaceae</taxon>
        <taxon>Microlunatus</taxon>
    </lineage>
</organism>
<dbReference type="Proteomes" id="UP001501490">
    <property type="component" value="Unassembled WGS sequence"/>
</dbReference>
<name>A0ABP7ALC4_9ACTN</name>
<keyword evidence="2" id="KW-1185">Reference proteome</keyword>
<dbReference type="EMBL" id="BAABAB010000036">
    <property type="protein sequence ID" value="GAA3634967.1"/>
    <property type="molecule type" value="Genomic_DNA"/>
</dbReference>
<gene>
    <name evidence="1" type="ORF">GCM10022236_41950</name>
</gene>
<evidence type="ECO:0000313" key="2">
    <source>
        <dbReference type="Proteomes" id="UP001501490"/>
    </source>
</evidence>
<sequence length="69" mass="7538">MILCCMARSYFVETAAEAEHVVERLVASGFVTNAKPLADGYIVFVDGGPSVTMEETFLRQAPSARRVDI</sequence>
<protein>
    <submittedName>
        <fullName evidence="1">Uncharacterized protein</fullName>
    </submittedName>
</protein>
<proteinExistence type="predicted"/>